<dbReference type="STRING" id="42249.A0A317SWD4"/>
<dbReference type="OrthoDB" id="2635at2759"/>
<evidence type="ECO:0000256" key="2">
    <source>
        <dbReference type="SAM" id="MobiDB-lite"/>
    </source>
</evidence>
<dbReference type="SUPFAM" id="SSF49785">
    <property type="entry name" value="Galactose-binding domain-like"/>
    <property type="match status" value="1"/>
</dbReference>
<feature type="region of interest" description="Disordered" evidence="2">
    <location>
        <begin position="1"/>
        <end position="28"/>
    </location>
</feature>
<dbReference type="PANTHER" id="PTHR12175:SF1">
    <property type="entry name" value="PITH DOMAIN-CONTAINING PROTEIN 1"/>
    <property type="match status" value="1"/>
</dbReference>
<dbReference type="Pfam" id="PF06201">
    <property type="entry name" value="PITH"/>
    <property type="match status" value="1"/>
</dbReference>
<comment type="caution">
    <text evidence="4">The sequence shown here is derived from an EMBL/GenBank/DDBJ whole genome shotgun (WGS) entry which is preliminary data.</text>
</comment>
<organism evidence="4 5">
    <name type="scientific">Tuber magnatum</name>
    <name type="common">white Piedmont truffle</name>
    <dbReference type="NCBI Taxonomy" id="42249"/>
    <lineage>
        <taxon>Eukaryota</taxon>
        <taxon>Fungi</taxon>
        <taxon>Dikarya</taxon>
        <taxon>Ascomycota</taxon>
        <taxon>Pezizomycotina</taxon>
        <taxon>Pezizomycetes</taxon>
        <taxon>Pezizales</taxon>
        <taxon>Tuberaceae</taxon>
        <taxon>Tuber</taxon>
    </lineage>
</organism>
<dbReference type="InterPro" id="IPR037047">
    <property type="entry name" value="PITH_dom_sf"/>
</dbReference>
<evidence type="ECO:0000259" key="3">
    <source>
        <dbReference type="PROSITE" id="PS51532"/>
    </source>
</evidence>
<keyword evidence="5" id="KW-1185">Reference proteome</keyword>
<dbReference type="PANTHER" id="PTHR12175">
    <property type="entry name" value="AD039 HT014 THIOREDOXIN FAMILY TRP26"/>
    <property type="match status" value="1"/>
</dbReference>
<evidence type="ECO:0000256" key="1">
    <source>
        <dbReference type="ARBA" id="ARBA00025788"/>
    </source>
</evidence>
<feature type="compositionally biased region" description="Basic and acidic residues" evidence="2">
    <location>
        <begin position="1"/>
        <end position="27"/>
    </location>
</feature>
<dbReference type="AlphaFoldDB" id="A0A317SWD4"/>
<dbReference type="InterPro" id="IPR045099">
    <property type="entry name" value="PITH1-like"/>
</dbReference>
<dbReference type="EMBL" id="PYWC01000013">
    <property type="protein sequence ID" value="PWW78719.1"/>
    <property type="molecule type" value="Genomic_DNA"/>
</dbReference>
<evidence type="ECO:0000313" key="4">
    <source>
        <dbReference type="EMBL" id="PWW78719.1"/>
    </source>
</evidence>
<protein>
    <submittedName>
        <fullName evidence="4">DUF1000-domain-containing protein</fullName>
    </submittedName>
</protein>
<dbReference type="PROSITE" id="PS51532">
    <property type="entry name" value="PITH"/>
    <property type="match status" value="1"/>
</dbReference>
<dbReference type="GO" id="GO:0005737">
    <property type="term" value="C:cytoplasm"/>
    <property type="evidence" value="ECO:0007669"/>
    <property type="project" value="UniProtKB-ARBA"/>
</dbReference>
<dbReference type="InterPro" id="IPR010400">
    <property type="entry name" value="PITH_dom"/>
</dbReference>
<gene>
    <name evidence="4" type="ORF">C7212DRAFT_309126</name>
</gene>
<evidence type="ECO:0000313" key="5">
    <source>
        <dbReference type="Proteomes" id="UP000246991"/>
    </source>
</evidence>
<proteinExistence type="inferred from homology"/>
<reference evidence="4 5" key="1">
    <citation type="submission" date="2018-03" db="EMBL/GenBank/DDBJ databases">
        <title>Genomes of Pezizomycetes fungi and the evolution of truffles.</title>
        <authorList>
            <person name="Murat C."/>
            <person name="Payen T."/>
            <person name="Noel B."/>
            <person name="Kuo A."/>
            <person name="Martin F.M."/>
        </authorList>
    </citation>
    <scope>NUCLEOTIDE SEQUENCE [LARGE SCALE GENOMIC DNA]</scope>
    <source>
        <strain evidence="4">091103-1</strain>
    </source>
</reference>
<accession>A0A317SWD4</accession>
<dbReference type="GO" id="GO:0005634">
    <property type="term" value="C:nucleus"/>
    <property type="evidence" value="ECO:0007669"/>
    <property type="project" value="TreeGrafter"/>
</dbReference>
<dbReference type="Proteomes" id="UP000246991">
    <property type="component" value="Unassembled WGS sequence"/>
</dbReference>
<dbReference type="Gene3D" id="2.60.120.470">
    <property type="entry name" value="PITH domain"/>
    <property type="match status" value="1"/>
</dbReference>
<dbReference type="InterPro" id="IPR008979">
    <property type="entry name" value="Galactose-bd-like_sf"/>
</dbReference>
<name>A0A317SWD4_9PEZI</name>
<sequence>MADHSHPHCHDEHSHGHGEGAHDHSDDVTPAIQSSLYKHMDFDKITTLNEATPGSGRDVVKKSWEDRLACTPIVESDADEELLMFIPFIGLVKLHSILISADPGVTAPKTLKLFSNRDDMDFSSASDTQAVQTLDLPVPPPGNDRVMEIPVKRALFNNTRSLTLFFENNHSDGEEVTQITYLGFKGDWTELKKEHVVTLYEAAANPADHKNLVPGAEYGSLGLGGRQGDGF</sequence>
<comment type="similarity">
    <text evidence="1">Belongs to the PITHD1 family.</text>
</comment>
<feature type="domain" description="PITH" evidence="3">
    <location>
        <begin position="25"/>
        <end position="204"/>
    </location>
</feature>